<dbReference type="PANTHER" id="PTHR14024">
    <property type="entry name" value="PERILIPIN"/>
    <property type="match status" value="1"/>
</dbReference>
<reference evidence="2 3" key="1">
    <citation type="journal article" date="2007" name="Science">
        <title>Sea anemone genome reveals ancestral eumetazoan gene repertoire and genomic organization.</title>
        <authorList>
            <person name="Putnam N.H."/>
            <person name="Srivastava M."/>
            <person name="Hellsten U."/>
            <person name="Dirks B."/>
            <person name="Chapman J."/>
            <person name="Salamov A."/>
            <person name="Terry A."/>
            <person name="Shapiro H."/>
            <person name="Lindquist E."/>
            <person name="Kapitonov V.V."/>
            <person name="Jurka J."/>
            <person name="Genikhovich G."/>
            <person name="Grigoriev I.V."/>
            <person name="Lucas S.M."/>
            <person name="Steele R.E."/>
            <person name="Finnerty J.R."/>
            <person name="Technau U."/>
            <person name="Martindale M.Q."/>
            <person name="Rokhsar D.S."/>
        </authorList>
    </citation>
    <scope>NUCLEOTIDE SEQUENCE [LARGE SCALE GENOMIC DNA]</scope>
    <source>
        <strain evidence="3">CH2 X CH6</strain>
    </source>
</reference>
<feature type="region of interest" description="Disordered" evidence="1">
    <location>
        <begin position="395"/>
        <end position="483"/>
    </location>
</feature>
<evidence type="ECO:0000313" key="2">
    <source>
        <dbReference type="EMBL" id="EDO45697.1"/>
    </source>
</evidence>
<dbReference type="InParanoid" id="A7RS81"/>
<evidence type="ECO:0000313" key="3">
    <source>
        <dbReference type="Proteomes" id="UP000001593"/>
    </source>
</evidence>
<feature type="compositionally biased region" description="Acidic residues" evidence="1">
    <location>
        <begin position="221"/>
        <end position="258"/>
    </location>
</feature>
<dbReference type="EMBL" id="DS469533">
    <property type="protein sequence ID" value="EDO45697.1"/>
    <property type="molecule type" value="Genomic_DNA"/>
</dbReference>
<feature type="compositionally biased region" description="Basic residues" evidence="1">
    <location>
        <begin position="169"/>
        <end position="181"/>
    </location>
</feature>
<feature type="compositionally biased region" description="Basic and acidic residues" evidence="1">
    <location>
        <begin position="290"/>
        <end position="334"/>
    </location>
</feature>
<organism evidence="2 3">
    <name type="scientific">Nematostella vectensis</name>
    <name type="common">Starlet sea anemone</name>
    <dbReference type="NCBI Taxonomy" id="45351"/>
    <lineage>
        <taxon>Eukaryota</taxon>
        <taxon>Metazoa</taxon>
        <taxon>Cnidaria</taxon>
        <taxon>Anthozoa</taxon>
        <taxon>Hexacorallia</taxon>
        <taxon>Actiniaria</taxon>
        <taxon>Edwardsiidae</taxon>
        <taxon>Nematostella</taxon>
    </lineage>
</organism>
<dbReference type="STRING" id="45351.A7RS81"/>
<evidence type="ECO:0000256" key="1">
    <source>
        <dbReference type="SAM" id="MobiDB-lite"/>
    </source>
</evidence>
<feature type="region of interest" description="Disordered" evidence="1">
    <location>
        <begin position="166"/>
        <end position="276"/>
    </location>
</feature>
<dbReference type="GO" id="GO:0010890">
    <property type="term" value="P:positive regulation of triglyceride storage"/>
    <property type="evidence" value="ECO:0000318"/>
    <property type="project" value="GO_Central"/>
</dbReference>
<feature type="region of interest" description="Disordered" evidence="1">
    <location>
        <begin position="289"/>
        <end position="334"/>
    </location>
</feature>
<dbReference type="PANTHER" id="PTHR14024:SF49">
    <property type="entry name" value="LIPID STORAGE DROPLETS SURFACE-BINDING PROTEIN 1"/>
    <property type="match status" value="1"/>
</dbReference>
<gene>
    <name evidence="2" type="ORF">NEMVEDRAFT_v1g240344</name>
</gene>
<keyword evidence="3" id="KW-1185">Reference proteome</keyword>
<protein>
    <submittedName>
        <fullName evidence="2">Uncharacterized protein</fullName>
    </submittedName>
</protein>
<accession>A7RS81</accession>
<dbReference type="KEGG" id="nve:5517827"/>
<name>A7RS81_NEMVE</name>
<proteinExistence type="predicted"/>
<dbReference type="HOGENOM" id="CLU_044526_0_0_1"/>
<dbReference type="GO" id="GO:0005829">
    <property type="term" value="C:cytosol"/>
    <property type="evidence" value="ECO:0000318"/>
    <property type="project" value="GO_Central"/>
</dbReference>
<dbReference type="Proteomes" id="UP000001593">
    <property type="component" value="Unassembled WGS sequence"/>
</dbReference>
<sequence length="483" mass="53336">MNESKSDSDFETQQVETLQPSLQEQDFVRKAGDIPVVKTAVEKITSFYHSARERNHLTKVSFAAAELSFWTAIKTSQFAYSLLPNSGPVGKVKQDFERGVASANRVACRGLDAIQDACPSLMGSPEQVIHGIAEITWVLTKTGFKVTSELTWETVSRIPGLSHLLPAHPKLRRSTRRRRKTKPEDVVRFPFPTSPERKRKRSTGGSEEGTIEELLYITNDYDSDADPDYQPSEDESSDESESGEGDSGEGDEDVDDGHEDLGGQALTPVEVGRNGGKIVKTDLMIVNVRNGDREKKTVEQKEPTKKETKAMEANKSAEQKIKKEDPKAKDTKEEIQAVKLREDKLKEAMEVIGSAEQKIKKQDPKAKDSKEEIQAVKLREDKLKEAMEVMRYEEKAFTAGADATKEKSKKTRSPKGHKEPPTTADTHGKSLGTVVADLKSPTSTSAHGESHGANGKLISEMKSGENPSEKKTTEGTLEGRIVL</sequence>
<dbReference type="OMA" id="QADSMAC"/>
<dbReference type="AlphaFoldDB" id="A7RS81"/>
<dbReference type="GO" id="GO:0019915">
    <property type="term" value="P:lipid storage"/>
    <property type="evidence" value="ECO:0000318"/>
    <property type="project" value="GO_Central"/>
</dbReference>
<dbReference type="GO" id="GO:0005811">
    <property type="term" value="C:lipid droplet"/>
    <property type="evidence" value="ECO:0000318"/>
    <property type="project" value="GO_Central"/>
</dbReference>